<dbReference type="PIRSF" id="PIRSF000521">
    <property type="entry name" value="Transaminase_4ab_Lys_Orn"/>
    <property type="match status" value="1"/>
</dbReference>
<dbReference type="PANTHER" id="PTHR11986:SF79">
    <property type="entry name" value="ACETYLORNITHINE AMINOTRANSFERASE, MITOCHONDRIAL"/>
    <property type="match status" value="1"/>
</dbReference>
<dbReference type="Gene3D" id="3.90.1150.10">
    <property type="entry name" value="Aspartate Aminotransferase, domain 1"/>
    <property type="match status" value="1"/>
</dbReference>
<evidence type="ECO:0000313" key="11">
    <source>
        <dbReference type="EMBL" id="TIA93397.1"/>
    </source>
</evidence>
<sequence length="451" mass="48798">MWKQHKNLQTNPVLSAQATAYLEPTHPDAPQPQAVHDKLARYANSVVNTYARPPVIFTRGKGLYLYDSQNREYLDISAGIAVNALGHSDAQVAKVMGEQAAKLFHNSNLYHNEWSGELAHLLTTLTKQHGGLGYAPNSPTDGPGLKVFFANSGTEANEGALKFARVHGKQASADKIELVCFNNAFHGRSMGGLSVTSNPKYQDPFAPLVPGVKVGDINDIHGLQTLVTEKTCGVIIEPVQGEGGIHNVDIEFLKALRKRCNEVGAVLIYDEIQCGLFRSTDMWAHSALPAETHPDLITMAKPLANGFPIGAIMMRDNVANHVSPGMHGTTFGGSPLSTCIAHHVLTRMSQLPDLKERATVLKTRLSGLASAYPDLIKSDIRGRGFLLGVPFKDTAHPGRALALARERGLLILTAGSDAVRIVPSLTISEEEINKACDIFEAVLEVMRKELA</sequence>
<evidence type="ECO:0000256" key="3">
    <source>
        <dbReference type="ARBA" id="ARBA00005024"/>
    </source>
</evidence>
<dbReference type="FunFam" id="3.40.640.10:FF:000004">
    <property type="entry name" value="Acetylornithine aminotransferase"/>
    <property type="match status" value="1"/>
</dbReference>
<dbReference type="InterPro" id="IPR015424">
    <property type="entry name" value="PyrdxlP-dep_Trfase"/>
</dbReference>
<keyword evidence="6" id="KW-0032">Aminotransferase</keyword>
<dbReference type="SUPFAM" id="SSF53383">
    <property type="entry name" value="PLP-dependent transferases"/>
    <property type="match status" value="1"/>
</dbReference>
<comment type="cofactor">
    <cofactor evidence="1">
        <name>pyridoxal 5'-phosphate</name>
        <dbReference type="ChEBI" id="CHEBI:597326"/>
    </cofactor>
</comment>
<dbReference type="GO" id="GO:0042802">
    <property type="term" value="F:identical protein binding"/>
    <property type="evidence" value="ECO:0007669"/>
    <property type="project" value="TreeGrafter"/>
</dbReference>
<dbReference type="InterPro" id="IPR005814">
    <property type="entry name" value="Aminotrans_3"/>
</dbReference>
<keyword evidence="9 10" id="KW-0663">Pyridoxal phosphate</keyword>
<keyword evidence="8" id="KW-0808">Transferase</keyword>
<keyword evidence="7" id="KW-0028">Amino-acid biosynthesis</keyword>
<dbReference type="InterPro" id="IPR004636">
    <property type="entry name" value="AcOrn/SuccOrn_fam"/>
</dbReference>
<dbReference type="GO" id="GO:0003992">
    <property type="term" value="F:N2-acetyl-L-ornithine:2-oxoglutarate 5-aminotransferase activity"/>
    <property type="evidence" value="ECO:0007669"/>
    <property type="project" value="UniProtKB-EC"/>
</dbReference>
<dbReference type="InterPro" id="IPR050103">
    <property type="entry name" value="Class-III_PLP-dep_AT"/>
</dbReference>
<comment type="pathway">
    <text evidence="3">Amino-acid biosynthesis; L-arginine biosynthesis; N(2)-acetyl-L-ornithine from L-glutamate: step 4/4.</text>
</comment>
<dbReference type="NCBIfam" id="NF002325">
    <property type="entry name" value="PRK01278.1"/>
    <property type="match status" value="1"/>
</dbReference>
<organism evidence="11 12">
    <name type="scientific">Wallemia hederae</name>
    <dbReference type="NCBI Taxonomy" id="1540922"/>
    <lineage>
        <taxon>Eukaryota</taxon>
        <taxon>Fungi</taxon>
        <taxon>Dikarya</taxon>
        <taxon>Basidiomycota</taxon>
        <taxon>Wallemiomycotina</taxon>
        <taxon>Wallemiomycetes</taxon>
        <taxon>Wallemiales</taxon>
        <taxon>Wallemiaceae</taxon>
        <taxon>Wallemia</taxon>
    </lineage>
</organism>
<dbReference type="GO" id="GO:0005759">
    <property type="term" value="C:mitochondrial matrix"/>
    <property type="evidence" value="ECO:0007669"/>
    <property type="project" value="TreeGrafter"/>
</dbReference>
<dbReference type="Proteomes" id="UP000310189">
    <property type="component" value="Unassembled WGS sequence"/>
</dbReference>
<dbReference type="Gene3D" id="3.40.640.10">
    <property type="entry name" value="Type I PLP-dependent aspartate aminotransferase-like (Major domain)"/>
    <property type="match status" value="1"/>
</dbReference>
<proteinExistence type="inferred from homology"/>
<comment type="caution">
    <text evidence="11">The sequence shown here is derived from an EMBL/GenBank/DDBJ whole genome shotgun (WGS) entry which is preliminary data.</text>
</comment>
<evidence type="ECO:0000256" key="9">
    <source>
        <dbReference type="ARBA" id="ARBA00022898"/>
    </source>
</evidence>
<dbReference type="CDD" id="cd00610">
    <property type="entry name" value="OAT_like"/>
    <property type="match status" value="1"/>
</dbReference>
<comment type="subcellular location">
    <subcellularLocation>
        <location evidence="2">Mitochondrion</location>
    </subcellularLocation>
</comment>
<accession>A0A4T0FWN9</accession>
<evidence type="ECO:0000256" key="1">
    <source>
        <dbReference type="ARBA" id="ARBA00001933"/>
    </source>
</evidence>
<dbReference type="OrthoDB" id="10260828at2759"/>
<dbReference type="InterPro" id="IPR015421">
    <property type="entry name" value="PyrdxlP-dep_Trfase_major"/>
</dbReference>
<dbReference type="GO" id="GO:0006526">
    <property type="term" value="P:L-arginine biosynthetic process"/>
    <property type="evidence" value="ECO:0007669"/>
    <property type="project" value="UniProtKB-UniPathway"/>
</dbReference>
<evidence type="ECO:0000256" key="5">
    <source>
        <dbReference type="ARBA" id="ARBA00012919"/>
    </source>
</evidence>
<dbReference type="InterPro" id="IPR015422">
    <property type="entry name" value="PyrdxlP-dep_Trfase_small"/>
</dbReference>
<name>A0A4T0FWN9_9BASI</name>
<dbReference type="Pfam" id="PF00202">
    <property type="entry name" value="Aminotran_3"/>
    <property type="match status" value="1"/>
</dbReference>
<comment type="similarity">
    <text evidence="4 10">Belongs to the class-III pyridoxal-phosphate-dependent aminotransferase family.</text>
</comment>
<evidence type="ECO:0000256" key="7">
    <source>
        <dbReference type="ARBA" id="ARBA00022605"/>
    </source>
</evidence>
<dbReference type="NCBIfam" id="TIGR00707">
    <property type="entry name" value="argD"/>
    <property type="match status" value="1"/>
</dbReference>
<evidence type="ECO:0000256" key="2">
    <source>
        <dbReference type="ARBA" id="ARBA00004173"/>
    </source>
</evidence>
<keyword evidence="12" id="KW-1185">Reference proteome</keyword>
<dbReference type="EC" id="2.6.1.11" evidence="5"/>
<dbReference type="EMBL" id="SPNW01000002">
    <property type="protein sequence ID" value="TIA93397.1"/>
    <property type="molecule type" value="Genomic_DNA"/>
</dbReference>
<dbReference type="UniPathway" id="UPA00068">
    <property type="reaction ID" value="UER00109"/>
</dbReference>
<evidence type="ECO:0000256" key="4">
    <source>
        <dbReference type="ARBA" id="ARBA00008954"/>
    </source>
</evidence>
<dbReference type="GO" id="GO:0030170">
    <property type="term" value="F:pyridoxal phosphate binding"/>
    <property type="evidence" value="ECO:0007669"/>
    <property type="project" value="InterPro"/>
</dbReference>
<dbReference type="AlphaFoldDB" id="A0A4T0FWN9"/>
<gene>
    <name evidence="11" type="ORF">E3P99_00211</name>
</gene>
<protein>
    <recommendedName>
        <fullName evidence="5">acetylornithine transaminase</fullName>
        <ecNumber evidence="5">2.6.1.11</ecNumber>
    </recommendedName>
</protein>
<dbReference type="PANTHER" id="PTHR11986">
    <property type="entry name" value="AMINOTRANSFERASE CLASS III"/>
    <property type="match status" value="1"/>
</dbReference>
<evidence type="ECO:0000256" key="10">
    <source>
        <dbReference type="RuleBase" id="RU003560"/>
    </source>
</evidence>
<reference evidence="11 12" key="1">
    <citation type="submission" date="2019-03" db="EMBL/GenBank/DDBJ databases">
        <title>Sequencing 23 genomes of Wallemia ichthyophaga.</title>
        <authorList>
            <person name="Gostincar C."/>
        </authorList>
    </citation>
    <scope>NUCLEOTIDE SEQUENCE [LARGE SCALE GENOMIC DNA]</scope>
    <source>
        <strain evidence="11 12">EXF-5753</strain>
    </source>
</reference>
<evidence type="ECO:0000313" key="12">
    <source>
        <dbReference type="Proteomes" id="UP000310189"/>
    </source>
</evidence>
<evidence type="ECO:0000256" key="6">
    <source>
        <dbReference type="ARBA" id="ARBA00022576"/>
    </source>
</evidence>
<evidence type="ECO:0000256" key="8">
    <source>
        <dbReference type="ARBA" id="ARBA00022679"/>
    </source>
</evidence>